<reference evidence="7" key="1">
    <citation type="submission" date="2023-03" db="EMBL/GenBank/DDBJ databases">
        <title>Massive genome expansion in bonnet fungi (Mycena s.s.) driven by repeated elements and novel gene families across ecological guilds.</title>
        <authorList>
            <consortium name="Lawrence Berkeley National Laboratory"/>
            <person name="Harder C.B."/>
            <person name="Miyauchi S."/>
            <person name="Viragh M."/>
            <person name="Kuo A."/>
            <person name="Thoen E."/>
            <person name="Andreopoulos B."/>
            <person name="Lu D."/>
            <person name="Skrede I."/>
            <person name="Drula E."/>
            <person name="Henrissat B."/>
            <person name="Morin E."/>
            <person name="Kohler A."/>
            <person name="Barry K."/>
            <person name="LaButti K."/>
            <person name="Morin E."/>
            <person name="Salamov A."/>
            <person name="Lipzen A."/>
            <person name="Mereny Z."/>
            <person name="Hegedus B."/>
            <person name="Baldrian P."/>
            <person name="Stursova M."/>
            <person name="Weitz H."/>
            <person name="Taylor A."/>
            <person name="Grigoriev I.V."/>
            <person name="Nagy L.G."/>
            <person name="Martin F."/>
            <person name="Kauserud H."/>
        </authorList>
    </citation>
    <scope>NUCLEOTIDE SEQUENCE</scope>
    <source>
        <strain evidence="7">CBHHK173m</strain>
    </source>
</reference>
<evidence type="ECO:0000256" key="5">
    <source>
        <dbReference type="SAM" id="MobiDB-lite"/>
    </source>
</evidence>
<sequence>MYRSKKPCRFFQEGRCRYGNECNFSHAAPSVSATGVLARGSPPSRFASMNRLQVVGNTPSNPTGWPPQGDTRVYECGAMDGMSSLVEGINALRVSAGQLPLSITNKFFETLKATVCHLDEDDIECATDALREHLPDDYSSDRNSGNGSNYGCGSDEDDDFGDLDLFSPLKKSTPEYREPAFSARQTAQYPRNSYSIENNVRRETFFDWDLLDNISVLNVHFGANFSIEDSHVAGFIARPDICGRLQRFAAGDSDTGNGGAVRNEAAFIQFVRLCSSMRVFRLEASTSLSDATLSAIFEACPQIEMVQLTGHDKCKGKVTGKALKMLAKSPSWAPHLRALHLHDQDHKLDASVKVLSAARPRLWIFTGETLGNSMSAQMLAADGDGADSHTWLGGKIVSISSDFGGYA</sequence>
<dbReference type="Pfam" id="PF18044">
    <property type="entry name" value="zf-CCCH_4"/>
    <property type="match status" value="1"/>
</dbReference>
<keyword evidence="3 4" id="KW-0862">Zinc</keyword>
<evidence type="ECO:0000256" key="3">
    <source>
        <dbReference type="ARBA" id="ARBA00022833"/>
    </source>
</evidence>
<protein>
    <recommendedName>
        <fullName evidence="6">C3H1-type domain-containing protein</fullName>
    </recommendedName>
</protein>
<evidence type="ECO:0000256" key="1">
    <source>
        <dbReference type="ARBA" id="ARBA00022723"/>
    </source>
</evidence>
<dbReference type="InterPro" id="IPR032675">
    <property type="entry name" value="LRR_dom_sf"/>
</dbReference>
<feature type="compositionally biased region" description="Low complexity" evidence="5">
    <location>
        <begin position="143"/>
        <end position="153"/>
    </location>
</feature>
<dbReference type="InterPro" id="IPR036855">
    <property type="entry name" value="Znf_CCCH_sf"/>
</dbReference>
<dbReference type="PROSITE" id="PS50103">
    <property type="entry name" value="ZF_C3H1"/>
    <property type="match status" value="1"/>
</dbReference>
<feature type="region of interest" description="Disordered" evidence="5">
    <location>
        <begin position="134"/>
        <end position="155"/>
    </location>
</feature>
<dbReference type="EMBL" id="JARJCN010000036">
    <property type="protein sequence ID" value="KAJ7084787.1"/>
    <property type="molecule type" value="Genomic_DNA"/>
</dbReference>
<accession>A0AAD6XPY6</accession>
<dbReference type="AlphaFoldDB" id="A0AAD6XPY6"/>
<dbReference type="SMART" id="SM00356">
    <property type="entry name" value="ZnF_C3H1"/>
    <property type="match status" value="1"/>
</dbReference>
<organism evidence="7 8">
    <name type="scientific">Mycena belliarum</name>
    <dbReference type="NCBI Taxonomy" id="1033014"/>
    <lineage>
        <taxon>Eukaryota</taxon>
        <taxon>Fungi</taxon>
        <taxon>Dikarya</taxon>
        <taxon>Basidiomycota</taxon>
        <taxon>Agaricomycotina</taxon>
        <taxon>Agaricomycetes</taxon>
        <taxon>Agaricomycetidae</taxon>
        <taxon>Agaricales</taxon>
        <taxon>Marasmiineae</taxon>
        <taxon>Mycenaceae</taxon>
        <taxon>Mycena</taxon>
    </lineage>
</organism>
<dbReference type="Gene3D" id="4.10.1000.10">
    <property type="entry name" value="Zinc finger, CCCH-type"/>
    <property type="match status" value="1"/>
</dbReference>
<feature type="domain" description="C3H1-type" evidence="6">
    <location>
        <begin position="2"/>
        <end position="29"/>
    </location>
</feature>
<feature type="zinc finger region" description="C3H1-type" evidence="4">
    <location>
        <begin position="2"/>
        <end position="29"/>
    </location>
</feature>
<keyword evidence="8" id="KW-1185">Reference proteome</keyword>
<keyword evidence="2 4" id="KW-0863">Zinc-finger</keyword>
<dbReference type="GO" id="GO:0008270">
    <property type="term" value="F:zinc ion binding"/>
    <property type="evidence" value="ECO:0007669"/>
    <property type="project" value="UniProtKB-KW"/>
</dbReference>
<gene>
    <name evidence="7" type="ORF">B0H15DRAFT_1023618</name>
</gene>
<evidence type="ECO:0000256" key="4">
    <source>
        <dbReference type="PROSITE-ProRule" id="PRU00723"/>
    </source>
</evidence>
<dbReference type="SUPFAM" id="SSF90229">
    <property type="entry name" value="CCCH zinc finger"/>
    <property type="match status" value="1"/>
</dbReference>
<dbReference type="InterPro" id="IPR041367">
    <property type="entry name" value="Znf-CCCH_4"/>
</dbReference>
<comment type="caution">
    <text evidence="7">The sequence shown here is derived from an EMBL/GenBank/DDBJ whole genome shotgun (WGS) entry which is preliminary data.</text>
</comment>
<dbReference type="InterPro" id="IPR000571">
    <property type="entry name" value="Znf_CCCH"/>
</dbReference>
<dbReference type="Gene3D" id="3.80.10.10">
    <property type="entry name" value="Ribonuclease Inhibitor"/>
    <property type="match status" value="1"/>
</dbReference>
<evidence type="ECO:0000313" key="7">
    <source>
        <dbReference type="EMBL" id="KAJ7084787.1"/>
    </source>
</evidence>
<proteinExistence type="predicted"/>
<evidence type="ECO:0000256" key="2">
    <source>
        <dbReference type="ARBA" id="ARBA00022771"/>
    </source>
</evidence>
<name>A0AAD6XPY6_9AGAR</name>
<evidence type="ECO:0000313" key="8">
    <source>
        <dbReference type="Proteomes" id="UP001222325"/>
    </source>
</evidence>
<dbReference type="Proteomes" id="UP001222325">
    <property type="component" value="Unassembled WGS sequence"/>
</dbReference>
<evidence type="ECO:0000259" key="6">
    <source>
        <dbReference type="PROSITE" id="PS50103"/>
    </source>
</evidence>
<keyword evidence="1 4" id="KW-0479">Metal-binding</keyword>